<dbReference type="Proteomes" id="UP000708208">
    <property type="component" value="Unassembled WGS sequence"/>
</dbReference>
<name>A0A8J2PYN4_9HEXA</name>
<feature type="non-terminal residue" evidence="1">
    <location>
        <position position="139"/>
    </location>
</feature>
<evidence type="ECO:0000313" key="1">
    <source>
        <dbReference type="EMBL" id="CAG7826770.1"/>
    </source>
</evidence>
<organism evidence="1 2">
    <name type="scientific">Allacma fusca</name>
    <dbReference type="NCBI Taxonomy" id="39272"/>
    <lineage>
        <taxon>Eukaryota</taxon>
        <taxon>Metazoa</taxon>
        <taxon>Ecdysozoa</taxon>
        <taxon>Arthropoda</taxon>
        <taxon>Hexapoda</taxon>
        <taxon>Collembola</taxon>
        <taxon>Symphypleona</taxon>
        <taxon>Sminthuridae</taxon>
        <taxon>Allacma</taxon>
    </lineage>
</organism>
<dbReference type="AlphaFoldDB" id="A0A8J2PYN4"/>
<keyword evidence="2" id="KW-1185">Reference proteome</keyword>
<dbReference type="EMBL" id="CAJVCH010541073">
    <property type="protein sequence ID" value="CAG7826770.1"/>
    <property type="molecule type" value="Genomic_DNA"/>
</dbReference>
<proteinExistence type="predicted"/>
<comment type="caution">
    <text evidence="1">The sequence shown here is derived from an EMBL/GenBank/DDBJ whole genome shotgun (WGS) entry which is preliminary data.</text>
</comment>
<gene>
    <name evidence="1" type="ORF">AFUS01_LOCUS36809</name>
</gene>
<protein>
    <submittedName>
        <fullName evidence="1">Uncharacterized protein</fullName>
    </submittedName>
</protein>
<evidence type="ECO:0000313" key="2">
    <source>
        <dbReference type="Proteomes" id="UP000708208"/>
    </source>
</evidence>
<sequence length="139" mass="15772">DKYRQLGLGFSPSPRVPMDESVYSNLSQNSFVPFDWTMTGRKSTALELFANHGKFYARAQMTPGPNPVVHVEILESTPEDRIPVAFNPLNFQRPSLIWYYLSKFVDLISFSEQISCVMKVANGLKVSLKVRAYKAFESS</sequence>
<feature type="non-terminal residue" evidence="1">
    <location>
        <position position="1"/>
    </location>
</feature>
<accession>A0A8J2PYN4</accession>
<reference evidence="1" key="1">
    <citation type="submission" date="2021-06" db="EMBL/GenBank/DDBJ databases">
        <authorList>
            <person name="Hodson N. C."/>
            <person name="Mongue J. A."/>
            <person name="Jaron S. K."/>
        </authorList>
    </citation>
    <scope>NUCLEOTIDE SEQUENCE</scope>
</reference>